<organism evidence="1 2">
    <name type="scientific">Arachis hypogaea</name>
    <name type="common">Peanut</name>
    <dbReference type="NCBI Taxonomy" id="3818"/>
    <lineage>
        <taxon>Eukaryota</taxon>
        <taxon>Viridiplantae</taxon>
        <taxon>Streptophyta</taxon>
        <taxon>Embryophyta</taxon>
        <taxon>Tracheophyta</taxon>
        <taxon>Spermatophyta</taxon>
        <taxon>Magnoliopsida</taxon>
        <taxon>eudicotyledons</taxon>
        <taxon>Gunneridae</taxon>
        <taxon>Pentapetalae</taxon>
        <taxon>rosids</taxon>
        <taxon>fabids</taxon>
        <taxon>Fabales</taxon>
        <taxon>Fabaceae</taxon>
        <taxon>Papilionoideae</taxon>
        <taxon>50 kb inversion clade</taxon>
        <taxon>dalbergioids sensu lato</taxon>
        <taxon>Dalbergieae</taxon>
        <taxon>Pterocarpus clade</taxon>
        <taxon>Arachis</taxon>
    </lineage>
</organism>
<dbReference type="Proteomes" id="UP000289738">
    <property type="component" value="Chromosome B02"/>
</dbReference>
<comment type="caution">
    <text evidence="1">The sequence shown here is derived from an EMBL/GenBank/DDBJ whole genome shotgun (WGS) entry which is preliminary data.</text>
</comment>
<evidence type="ECO:0000313" key="1">
    <source>
        <dbReference type="EMBL" id="RYR26212.1"/>
    </source>
</evidence>
<sequence length="82" mass="9344">MVVAGYIFARGLDLKKILIPNDHCQGDREALWTLHPSEEVVDDVLNLLVSMLTYERGDKRIWWLPTTFAVSVNSAQSLLHVH</sequence>
<gene>
    <name evidence="1" type="ORF">Ahy_B02g060403</name>
</gene>
<protein>
    <submittedName>
        <fullName evidence="1">Uncharacterized protein</fullName>
    </submittedName>
</protein>
<accession>A0A445AIG1</accession>
<dbReference type="AlphaFoldDB" id="A0A445AIG1"/>
<evidence type="ECO:0000313" key="2">
    <source>
        <dbReference type="Proteomes" id="UP000289738"/>
    </source>
</evidence>
<name>A0A445AIG1_ARAHY</name>
<dbReference type="EMBL" id="SDMP01000012">
    <property type="protein sequence ID" value="RYR26212.1"/>
    <property type="molecule type" value="Genomic_DNA"/>
</dbReference>
<reference evidence="1 2" key="1">
    <citation type="submission" date="2019-01" db="EMBL/GenBank/DDBJ databases">
        <title>Sequencing of cultivated peanut Arachis hypogaea provides insights into genome evolution and oil improvement.</title>
        <authorList>
            <person name="Chen X."/>
        </authorList>
    </citation>
    <scope>NUCLEOTIDE SEQUENCE [LARGE SCALE GENOMIC DNA]</scope>
    <source>
        <strain evidence="2">cv. Fuhuasheng</strain>
        <tissue evidence="1">Leaves</tissue>
    </source>
</reference>
<keyword evidence="2" id="KW-1185">Reference proteome</keyword>
<proteinExistence type="predicted"/>